<evidence type="ECO:0000313" key="1">
    <source>
        <dbReference type="EMBL" id="QAV16198.1"/>
    </source>
</evidence>
<gene>
    <name evidence="1" type="ORF">PC41400_00185</name>
</gene>
<organism evidence="1 2">
    <name type="scientific">Paenibacillus chitinolyticus</name>
    <dbReference type="NCBI Taxonomy" id="79263"/>
    <lineage>
        <taxon>Bacteria</taxon>
        <taxon>Bacillati</taxon>
        <taxon>Bacillota</taxon>
        <taxon>Bacilli</taxon>
        <taxon>Bacillales</taxon>
        <taxon>Paenibacillaceae</taxon>
        <taxon>Paenibacillus</taxon>
    </lineage>
</organism>
<protein>
    <submittedName>
        <fullName evidence="1">Uncharacterized protein</fullName>
    </submittedName>
</protein>
<accession>A0A410WP75</accession>
<dbReference type="RefSeq" id="WP_042231229.1">
    <property type="nucleotide sequence ID" value="NZ_CP026520.1"/>
</dbReference>
<dbReference type="AlphaFoldDB" id="A0A410WP75"/>
<dbReference type="KEGG" id="pchi:PC41400_00185"/>
<name>A0A410WP75_9BACL</name>
<dbReference type="Proteomes" id="UP000288943">
    <property type="component" value="Chromosome"/>
</dbReference>
<dbReference type="EMBL" id="CP026520">
    <property type="protein sequence ID" value="QAV16198.1"/>
    <property type="molecule type" value="Genomic_DNA"/>
</dbReference>
<sequence>MKNPLIAVFLLALASWIGNLWVYEKNQLPEPVFLSHFIDLPLEEGASFKLSYLENHRGLHIVDVEVPELPYASVNFLNKNRYAYQNYQSVLISLEQQGQETDPSAAPLHIKQVRAWLSDGSSRMLDIGDVTLTPQAKNTADRSLFEFSSGGTSNQNVGYTLVTTKEDLILTGVESPYPDDNYPRMKLYLDALSLEQEPGYRTSLQSGDKAEVEGLPVEEISFPVAVKKGSYMRLSYRLEDTGTDTPEHKAAEKYNRIEGAVRVKAQASDGFKDDMAGFIRYESDLSASDIRKIVQTRRELP</sequence>
<dbReference type="OrthoDB" id="1905191at2"/>
<evidence type="ECO:0000313" key="2">
    <source>
        <dbReference type="Proteomes" id="UP000288943"/>
    </source>
</evidence>
<dbReference type="GeneID" id="95373235"/>
<reference evidence="1 2" key="1">
    <citation type="submission" date="2018-01" db="EMBL/GenBank/DDBJ databases">
        <title>The whole genome sequencing and assembly of Paenibacillus chitinolyticus KCCM 41400 strain.</title>
        <authorList>
            <person name="Kim J.-Y."/>
            <person name="Park M.-K."/>
            <person name="Lee Y.-J."/>
            <person name="Yi H."/>
            <person name="Bahn Y.-S."/>
            <person name="Kim J.F."/>
            <person name="Lee D.-W."/>
        </authorList>
    </citation>
    <scope>NUCLEOTIDE SEQUENCE [LARGE SCALE GENOMIC DNA]</scope>
    <source>
        <strain evidence="1 2">KCCM 41400</strain>
    </source>
</reference>
<proteinExistence type="predicted"/>